<sequence length="75" mass="8303">MTERWTDGGHNIKVDDDAMLIQYTRQAETHSHIQPQMLRRLANGGSDIEVDNGDDCNVGGCCARFTSPPTNSKLL</sequence>
<reference evidence="1" key="1">
    <citation type="submission" date="2023-11" db="EMBL/GenBank/DDBJ databases">
        <title>Genome assemblies of two species of porcelain crab, Petrolisthes cinctipes and Petrolisthes manimaculis (Anomura: Porcellanidae).</title>
        <authorList>
            <person name="Angst P."/>
        </authorList>
    </citation>
    <scope>NUCLEOTIDE SEQUENCE</scope>
    <source>
        <strain evidence="1">PB745_02</strain>
        <tissue evidence="1">Gill</tissue>
    </source>
</reference>
<evidence type="ECO:0000313" key="1">
    <source>
        <dbReference type="EMBL" id="KAK4296270.1"/>
    </source>
</evidence>
<accession>A0AAE1TV40</accession>
<keyword evidence="2" id="KW-1185">Reference proteome</keyword>
<gene>
    <name evidence="1" type="ORF">Pmani_031225</name>
</gene>
<organism evidence="1 2">
    <name type="scientific">Petrolisthes manimaculis</name>
    <dbReference type="NCBI Taxonomy" id="1843537"/>
    <lineage>
        <taxon>Eukaryota</taxon>
        <taxon>Metazoa</taxon>
        <taxon>Ecdysozoa</taxon>
        <taxon>Arthropoda</taxon>
        <taxon>Crustacea</taxon>
        <taxon>Multicrustacea</taxon>
        <taxon>Malacostraca</taxon>
        <taxon>Eumalacostraca</taxon>
        <taxon>Eucarida</taxon>
        <taxon>Decapoda</taxon>
        <taxon>Pleocyemata</taxon>
        <taxon>Anomura</taxon>
        <taxon>Galatheoidea</taxon>
        <taxon>Porcellanidae</taxon>
        <taxon>Petrolisthes</taxon>
    </lineage>
</organism>
<dbReference type="AlphaFoldDB" id="A0AAE1TV40"/>
<evidence type="ECO:0000313" key="2">
    <source>
        <dbReference type="Proteomes" id="UP001292094"/>
    </source>
</evidence>
<protein>
    <submittedName>
        <fullName evidence="1">Uncharacterized protein</fullName>
    </submittedName>
</protein>
<comment type="caution">
    <text evidence="1">The sequence shown here is derived from an EMBL/GenBank/DDBJ whole genome shotgun (WGS) entry which is preliminary data.</text>
</comment>
<proteinExistence type="predicted"/>
<dbReference type="Proteomes" id="UP001292094">
    <property type="component" value="Unassembled WGS sequence"/>
</dbReference>
<name>A0AAE1TV40_9EUCA</name>
<dbReference type="EMBL" id="JAWZYT010003897">
    <property type="protein sequence ID" value="KAK4296270.1"/>
    <property type="molecule type" value="Genomic_DNA"/>
</dbReference>